<organism evidence="2 3">
    <name type="scientific">Microbulbifer taiwanensis</name>
    <dbReference type="NCBI Taxonomy" id="986746"/>
    <lineage>
        <taxon>Bacteria</taxon>
        <taxon>Pseudomonadati</taxon>
        <taxon>Pseudomonadota</taxon>
        <taxon>Gammaproteobacteria</taxon>
        <taxon>Cellvibrionales</taxon>
        <taxon>Microbulbiferaceae</taxon>
        <taxon>Microbulbifer</taxon>
    </lineage>
</organism>
<gene>
    <name evidence="2" type="ORF">ACFQBM_01965</name>
</gene>
<dbReference type="RefSeq" id="WP_193192149.1">
    <property type="nucleotide sequence ID" value="NZ_JACZFR010000026.1"/>
</dbReference>
<keyword evidence="3" id="KW-1185">Reference proteome</keyword>
<evidence type="ECO:0000259" key="1">
    <source>
        <dbReference type="Pfam" id="PF07693"/>
    </source>
</evidence>
<sequence length="475" mass="54081">MLQEAEESSVSRQEIELRLPKLAIEEGVWPNPNDKLERRAEIENLTPVLLNAQAPLVLALEAPWGGGKSTFIKLWRQYLVCNGHVSLALNAWESDFCDDPLMPLLSVLDDWLSEQREEGVAGKAWKKAKTLAPGLLKASAVAAVKAGTLGALDLDKAVEGAIASSAGDVAGNIVDSFKSKVNTLKRFKELLASALEALPAEQSNLIIFIDELDRCRPSYAIELLERIKHIFDIDRLVFVLAINREQLGKSLQGVYGPNFDGERYLKRFVDLDYQLRVPDVRAYVEAQLRQPYFQRRFEAHQALKAEFSWLIETFVWLSERFNYQLRDINQLMLRLRLIFRSIPDKHTFNPQLLVALLVLRDANPSLYESFRNDMRLVNEVIMFLLGRDFDEGIYSKAFSVVAGVMVGALSEESYKDELFRYWCELRDKYEGEDVRYETAARVRDIAAKGDGWDGAKLIQMVCNRVELVEKINISM</sequence>
<dbReference type="EMBL" id="JBHSVR010000001">
    <property type="protein sequence ID" value="MFC6632026.1"/>
    <property type="molecule type" value="Genomic_DNA"/>
</dbReference>
<reference evidence="3" key="1">
    <citation type="journal article" date="2019" name="Int. J. Syst. Evol. Microbiol.">
        <title>The Global Catalogue of Microorganisms (GCM) 10K type strain sequencing project: providing services to taxonomists for standard genome sequencing and annotation.</title>
        <authorList>
            <consortium name="The Broad Institute Genomics Platform"/>
            <consortium name="The Broad Institute Genome Sequencing Center for Infectious Disease"/>
            <person name="Wu L."/>
            <person name="Ma J."/>
        </authorList>
    </citation>
    <scope>NUCLEOTIDE SEQUENCE [LARGE SCALE GENOMIC DNA]</scope>
    <source>
        <strain evidence="3">CGMCC 1.13718</strain>
    </source>
</reference>
<protein>
    <submittedName>
        <fullName evidence="2">P-loop NTPase fold protein</fullName>
    </submittedName>
</protein>
<dbReference type="SUPFAM" id="SSF52540">
    <property type="entry name" value="P-loop containing nucleoside triphosphate hydrolases"/>
    <property type="match status" value="1"/>
</dbReference>
<evidence type="ECO:0000313" key="2">
    <source>
        <dbReference type="EMBL" id="MFC6632026.1"/>
    </source>
</evidence>
<dbReference type="Pfam" id="PF07693">
    <property type="entry name" value="KAP_NTPase"/>
    <property type="match status" value="1"/>
</dbReference>
<dbReference type="InterPro" id="IPR011646">
    <property type="entry name" value="KAP_P-loop"/>
</dbReference>
<comment type="caution">
    <text evidence="2">The sequence shown here is derived from an EMBL/GenBank/DDBJ whole genome shotgun (WGS) entry which is preliminary data.</text>
</comment>
<proteinExistence type="predicted"/>
<feature type="domain" description="KAP NTPase" evidence="1">
    <location>
        <begin position="39"/>
        <end position="338"/>
    </location>
</feature>
<accession>A0ABW1YGW7</accession>
<dbReference type="InterPro" id="IPR027417">
    <property type="entry name" value="P-loop_NTPase"/>
</dbReference>
<evidence type="ECO:0000313" key="3">
    <source>
        <dbReference type="Proteomes" id="UP001596425"/>
    </source>
</evidence>
<dbReference type="Proteomes" id="UP001596425">
    <property type="component" value="Unassembled WGS sequence"/>
</dbReference>
<name>A0ABW1YGW7_9GAMM</name>